<name>A0A368X885_9BACI</name>
<evidence type="ECO:0000256" key="1">
    <source>
        <dbReference type="SAM" id="Phobius"/>
    </source>
</evidence>
<accession>A0A368X885</accession>
<evidence type="ECO:0000313" key="3">
    <source>
        <dbReference type="Proteomes" id="UP000252585"/>
    </source>
</evidence>
<proteinExistence type="predicted"/>
<dbReference type="AlphaFoldDB" id="A0A368X885"/>
<reference evidence="2 3" key="1">
    <citation type="submission" date="2018-07" db="EMBL/GenBank/DDBJ databases">
        <title>Genomic Encyclopedia of Type Strains, Phase IV (KMG-IV): sequencing the most valuable type-strain genomes for metagenomic binning, comparative biology and taxonomic classification.</title>
        <authorList>
            <person name="Goeker M."/>
        </authorList>
    </citation>
    <scope>NUCLEOTIDE SEQUENCE [LARGE SCALE GENOMIC DNA]</scope>
    <source>
        <strain evidence="2 3">DSM 27696</strain>
    </source>
</reference>
<keyword evidence="1" id="KW-0472">Membrane</keyword>
<comment type="caution">
    <text evidence="2">The sequence shown here is derived from an EMBL/GenBank/DDBJ whole genome shotgun (WGS) entry which is preliminary data.</text>
</comment>
<sequence>MRKLFSVLSLTFTLLGLSTIIFLLQGGSLFEILTFGTKGTSFIVFLNLYNLLGLLFAFPAERNKYSVLLFTFSIIMLLNSLILTFVAVYGFQEP</sequence>
<gene>
    <name evidence="2" type="ORF">DFR57_11544</name>
</gene>
<keyword evidence="1" id="KW-0812">Transmembrane</keyword>
<dbReference type="Proteomes" id="UP000252585">
    <property type="component" value="Unassembled WGS sequence"/>
</dbReference>
<evidence type="ECO:0000313" key="2">
    <source>
        <dbReference type="EMBL" id="RCW63919.1"/>
    </source>
</evidence>
<feature type="transmembrane region" description="Helical" evidence="1">
    <location>
        <begin position="67"/>
        <end position="91"/>
    </location>
</feature>
<organism evidence="2 3">
    <name type="scientific">Saliterribacillus persicus</name>
    <dbReference type="NCBI Taxonomy" id="930114"/>
    <lineage>
        <taxon>Bacteria</taxon>
        <taxon>Bacillati</taxon>
        <taxon>Bacillota</taxon>
        <taxon>Bacilli</taxon>
        <taxon>Bacillales</taxon>
        <taxon>Bacillaceae</taxon>
        <taxon>Saliterribacillus</taxon>
    </lineage>
</organism>
<keyword evidence="3" id="KW-1185">Reference proteome</keyword>
<dbReference type="OrthoDB" id="2991240at2"/>
<dbReference type="EMBL" id="QPJJ01000015">
    <property type="protein sequence ID" value="RCW63919.1"/>
    <property type="molecule type" value="Genomic_DNA"/>
</dbReference>
<keyword evidence="1" id="KW-1133">Transmembrane helix</keyword>
<protein>
    <submittedName>
        <fullName evidence="2">Uncharacterized protein</fullName>
    </submittedName>
</protein>
<feature type="transmembrane region" description="Helical" evidence="1">
    <location>
        <begin position="42"/>
        <end position="60"/>
    </location>
</feature>
<dbReference type="RefSeq" id="WP_114354053.1">
    <property type="nucleotide sequence ID" value="NZ_QPJJ01000015.1"/>
</dbReference>